<protein>
    <submittedName>
        <fullName evidence="1">Uncharacterized protein</fullName>
    </submittedName>
</protein>
<proteinExistence type="predicted"/>
<dbReference type="EMBL" id="LAZR01057634">
    <property type="protein sequence ID" value="KKK71651.1"/>
    <property type="molecule type" value="Genomic_DNA"/>
</dbReference>
<gene>
    <name evidence="1" type="ORF">LCGC14_2911780</name>
</gene>
<sequence>MMQQKYLPFTEQQLLSHFARVRQKGKCIRNVMHLEYYKISIKRYNEYLANNRDRLGRPRKETRKRCQIEKDERFWIATCMMSIFYSRNRIEQYVSLFKAAYGNEPPVEGMNSWHDCFEGKLCLFLEANLPSPHLYKEWLLNNIAKRQFIPYVLDSAHNKKNLEGATNVDALLLNPANGFAVIIEAKVLSDISCDITYDVMRNQIARSIDVMLEKNNTLCDPLDKRDPEKTLFLMITPKLFKDNPTSRLYGYKFNEYMNNPSSLAEDLPHRKDCDWQNMSRRLGWLSWEDFRNVNKDCCQWLE</sequence>
<accession>A0A0F9AHJ1</accession>
<name>A0A0F9AHJ1_9ZZZZ</name>
<dbReference type="AlphaFoldDB" id="A0A0F9AHJ1"/>
<reference evidence="1" key="1">
    <citation type="journal article" date="2015" name="Nature">
        <title>Complex archaea that bridge the gap between prokaryotes and eukaryotes.</title>
        <authorList>
            <person name="Spang A."/>
            <person name="Saw J.H."/>
            <person name="Jorgensen S.L."/>
            <person name="Zaremba-Niedzwiedzka K."/>
            <person name="Martijn J."/>
            <person name="Lind A.E."/>
            <person name="van Eijk R."/>
            <person name="Schleper C."/>
            <person name="Guy L."/>
            <person name="Ettema T.J."/>
        </authorList>
    </citation>
    <scope>NUCLEOTIDE SEQUENCE</scope>
</reference>
<evidence type="ECO:0000313" key="1">
    <source>
        <dbReference type="EMBL" id="KKK71651.1"/>
    </source>
</evidence>
<comment type="caution">
    <text evidence="1">The sequence shown here is derived from an EMBL/GenBank/DDBJ whole genome shotgun (WGS) entry which is preliminary data.</text>
</comment>
<organism evidence="1">
    <name type="scientific">marine sediment metagenome</name>
    <dbReference type="NCBI Taxonomy" id="412755"/>
    <lineage>
        <taxon>unclassified sequences</taxon>
        <taxon>metagenomes</taxon>
        <taxon>ecological metagenomes</taxon>
    </lineage>
</organism>